<protein>
    <submittedName>
        <fullName evidence="1">Uncharacterized protein</fullName>
    </submittedName>
</protein>
<reference evidence="1 2" key="1">
    <citation type="submission" date="2019-08" db="EMBL/GenBank/DDBJ databases">
        <title>In-depth cultivation of the pig gut microbiome towards novel bacterial diversity and tailored functional studies.</title>
        <authorList>
            <person name="Wylensek D."/>
            <person name="Hitch T.C.A."/>
            <person name="Clavel T."/>
        </authorList>
    </citation>
    <scope>NUCLEOTIDE SEQUENCE [LARGE SCALE GENOMIC DNA]</scope>
    <source>
        <strain evidence="1 2">WCA3-601-WT-6H</strain>
    </source>
</reference>
<comment type="caution">
    <text evidence="1">The sequence shown here is derived from an EMBL/GenBank/DDBJ whole genome shotgun (WGS) entry which is preliminary data.</text>
</comment>
<name>A0A6L5YH78_9FIRM</name>
<evidence type="ECO:0000313" key="1">
    <source>
        <dbReference type="EMBL" id="MST57288.1"/>
    </source>
</evidence>
<dbReference type="Proteomes" id="UP000476055">
    <property type="component" value="Unassembled WGS sequence"/>
</dbReference>
<dbReference type="EMBL" id="VUMU01000002">
    <property type="protein sequence ID" value="MST57288.1"/>
    <property type="molecule type" value="Genomic_DNA"/>
</dbReference>
<proteinExistence type="predicted"/>
<dbReference type="AlphaFoldDB" id="A0A6L5YH78"/>
<keyword evidence="2" id="KW-1185">Reference proteome</keyword>
<evidence type="ECO:0000313" key="2">
    <source>
        <dbReference type="Proteomes" id="UP000476055"/>
    </source>
</evidence>
<accession>A0A6L5YH78</accession>
<organism evidence="1 2">
    <name type="scientific">Waltera intestinalis</name>
    <dbReference type="NCBI Taxonomy" id="2606635"/>
    <lineage>
        <taxon>Bacteria</taxon>
        <taxon>Bacillati</taxon>
        <taxon>Bacillota</taxon>
        <taxon>Clostridia</taxon>
        <taxon>Lachnospirales</taxon>
        <taxon>Lachnospiraceae</taxon>
        <taxon>Waltera</taxon>
    </lineage>
</organism>
<dbReference type="RefSeq" id="WP_154495255.1">
    <property type="nucleotide sequence ID" value="NZ_VUMU01000002.1"/>
</dbReference>
<sequence length="598" mass="67681">MQYPYLNDIERYREMTTAFNGYCHKLTCEDGQFYDQKNMTSVYYPVLSPRDRRGIVRKMIAPAGILDKESLVWIDDGILYLDGEECVLADGITISKDADKCPKQMEKMGAFIIIMPDKIWYNAETKESGYMEATFDVTDKVTVTLADGKGNAITWHDTAYYDSNEPADGDYMMSTQNGSTTLKQYSKSTAIWAIVSTTYIQIGATGIGKNFAKDDGVKISVDTTGITWDDIENIFVNDDGDNIRSNNMIIYDIKDDCITVPAILKENKTFDSLHIKVERKTPDMSFITECNNRIWGCSKDGHEIYCCKLGDVKNWNCFQGISTDSYAATVGSDGKFTGAVTYQTYPIFFKEDSLIKVYVSASGAHQIKETKCRGVQRGSERSLCIMNEVLYYKSTTDVCSYAGSIPVSISESLGQVRYHDAVGGTINSRYFLSMKDKDNMSHLFVFDAKRNLWSKEDNTTVLYFCAHDDDLYFVDASDSIMKSVYGTLPYDVPEKDIEKRFKWMAESGNIGYSMPDNKYISRVNVRIGMEVGTNVDFYIQYDSSDVWEHKFNMSGKGTRTYTVPVIPRRCDHFKYKIVGEGTAKIYSVTKTIEQGSDI</sequence>
<gene>
    <name evidence="1" type="ORF">FYJ59_03335</name>
</gene>